<name>A0A158P5M5_TETUR</name>
<dbReference type="AlphaFoldDB" id="A0A158P5M5"/>
<keyword evidence="2" id="KW-1185">Reference proteome</keyword>
<reference evidence="2" key="1">
    <citation type="submission" date="2011-08" db="EMBL/GenBank/DDBJ databases">
        <authorList>
            <person name="Rombauts S."/>
        </authorList>
    </citation>
    <scope>NUCLEOTIDE SEQUENCE</scope>
    <source>
        <strain evidence="2">London</strain>
    </source>
</reference>
<protein>
    <submittedName>
        <fullName evidence="1">Uncharacterized protein</fullName>
    </submittedName>
</protein>
<reference evidence="1" key="2">
    <citation type="submission" date="2016-04" db="UniProtKB">
        <authorList>
            <consortium name="EnsemblMetazoa"/>
        </authorList>
    </citation>
    <scope>IDENTIFICATION</scope>
</reference>
<sequence>MSKYNLRTRRPKQLIRRRGPYSKKLIWMMEHMDHPCGLLYGQSRKTFITWLEKLQDCQLLADGLPALMAEVKTYIKNMKQNPFINLQEYWSLRMALLEFYLYVKVIM</sequence>
<evidence type="ECO:0000313" key="2">
    <source>
        <dbReference type="Proteomes" id="UP000015104"/>
    </source>
</evidence>
<dbReference type="Proteomes" id="UP000015104">
    <property type="component" value="Unassembled WGS sequence"/>
</dbReference>
<accession>A0A158P5M5</accession>
<organism evidence="1 2">
    <name type="scientific">Tetranychus urticae</name>
    <name type="common">Two-spotted spider mite</name>
    <dbReference type="NCBI Taxonomy" id="32264"/>
    <lineage>
        <taxon>Eukaryota</taxon>
        <taxon>Metazoa</taxon>
        <taxon>Ecdysozoa</taxon>
        <taxon>Arthropoda</taxon>
        <taxon>Chelicerata</taxon>
        <taxon>Arachnida</taxon>
        <taxon>Acari</taxon>
        <taxon>Acariformes</taxon>
        <taxon>Trombidiformes</taxon>
        <taxon>Prostigmata</taxon>
        <taxon>Eleutherengona</taxon>
        <taxon>Raphignathae</taxon>
        <taxon>Tetranychoidea</taxon>
        <taxon>Tetranychidae</taxon>
        <taxon>Tetranychus</taxon>
    </lineage>
</organism>
<dbReference type="EMBL" id="CAEY01001552">
    <property type="status" value="NOT_ANNOTATED_CDS"/>
    <property type="molecule type" value="Genomic_DNA"/>
</dbReference>
<dbReference type="EnsemblMetazoa" id="tetur59g00090.1">
    <property type="protein sequence ID" value="tetur59g00090.1"/>
    <property type="gene ID" value="tetur59g00090"/>
</dbReference>
<evidence type="ECO:0000313" key="1">
    <source>
        <dbReference type="EnsemblMetazoa" id="tetur59g00090.1"/>
    </source>
</evidence>
<proteinExistence type="predicted"/>